<accession>J4HVT0</accession>
<dbReference type="InParanoid" id="J4HVT0"/>
<dbReference type="HOGENOM" id="CLU_844773_0_0_1"/>
<keyword evidence="2" id="KW-1185">Reference proteome</keyword>
<dbReference type="Proteomes" id="UP000006352">
    <property type="component" value="Unassembled WGS sequence"/>
</dbReference>
<dbReference type="EMBL" id="HE797015">
    <property type="protein sequence ID" value="CCM01047.1"/>
    <property type="molecule type" value="Genomic_DNA"/>
</dbReference>
<dbReference type="RefSeq" id="XP_012180330.1">
    <property type="nucleotide sequence ID" value="XM_012324940.1"/>
</dbReference>
<evidence type="ECO:0000313" key="1">
    <source>
        <dbReference type="EMBL" id="CCM01047.1"/>
    </source>
</evidence>
<reference evidence="1 2" key="1">
    <citation type="journal article" date="2012" name="Appl. Environ. Microbiol.">
        <title>Short-read sequencing for genomic analysis of the brown rot fungus Fibroporia radiculosa.</title>
        <authorList>
            <person name="Tang J.D."/>
            <person name="Perkins A.D."/>
            <person name="Sonstegard T.S."/>
            <person name="Schroeder S.G."/>
            <person name="Burgess S.C."/>
            <person name="Diehl S.V."/>
        </authorList>
    </citation>
    <scope>NUCLEOTIDE SEQUENCE [LARGE SCALE GENOMIC DNA]</scope>
    <source>
        <strain evidence="1 2">TFFH 294</strain>
    </source>
</reference>
<protein>
    <submittedName>
        <fullName evidence="1">Uncharacterized protein</fullName>
    </submittedName>
</protein>
<gene>
    <name evidence="1" type="ORF">FIBRA_03095</name>
</gene>
<organism evidence="1 2">
    <name type="scientific">Fibroporia radiculosa</name>
    <dbReference type="NCBI Taxonomy" id="599839"/>
    <lineage>
        <taxon>Eukaryota</taxon>
        <taxon>Fungi</taxon>
        <taxon>Dikarya</taxon>
        <taxon>Basidiomycota</taxon>
        <taxon>Agaricomycotina</taxon>
        <taxon>Agaricomycetes</taxon>
        <taxon>Polyporales</taxon>
        <taxon>Fibroporiaceae</taxon>
        <taxon>Fibroporia</taxon>
    </lineage>
</organism>
<name>J4HVT0_9APHY</name>
<evidence type="ECO:0000313" key="2">
    <source>
        <dbReference type="Proteomes" id="UP000006352"/>
    </source>
</evidence>
<dbReference type="AlphaFoldDB" id="J4HVT0"/>
<proteinExistence type="predicted"/>
<dbReference type="GeneID" id="24095958"/>
<sequence>MSILYDSTSSAVQNKLDEVDKDSYALTDHILSGRQYPALKQVTFDLLSRVPRSKVTDVISEDSLAHQLSLRFPVLHASGRLVTILSVQERHPLRRDTVDLGLRSGDVYDFLASISARLRHLSCHEGHTEKASELVAVSVESLSSLHVGLFLAALDSGASPRLTRTYCEVSLRLLGYLPAFPIDLTPAINLHILSLDVVLLQDLARAAHGLSRATLLNLIEVRFSLSSITSLKTTTSLQDEFEKIDKDSYAQIDQTLSGCQLYPALQKIVFQLQFLICSSVKPNRISEDSLARQLSSEIPALHASGWLVWVDHRIHCTMPMARTSERTPM</sequence>